<dbReference type="GO" id="GO:0005886">
    <property type="term" value="C:plasma membrane"/>
    <property type="evidence" value="ECO:0007669"/>
    <property type="project" value="UniProtKB-SubCell"/>
</dbReference>
<evidence type="ECO:0000256" key="2">
    <source>
        <dbReference type="ARBA" id="ARBA00009592"/>
    </source>
</evidence>
<keyword evidence="16" id="KW-1185">Reference proteome</keyword>
<evidence type="ECO:0000256" key="5">
    <source>
        <dbReference type="ARBA" id="ARBA00022692"/>
    </source>
</evidence>
<reference evidence="16" key="1">
    <citation type="journal article" date="2010" name="Nat. Biotechnol.">
        <title>Draft genome sequence of the oilseed species Ricinus communis.</title>
        <authorList>
            <person name="Chan A.P."/>
            <person name="Crabtree J."/>
            <person name="Zhao Q."/>
            <person name="Lorenzi H."/>
            <person name="Orvis J."/>
            <person name="Puiu D."/>
            <person name="Melake-Berhan A."/>
            <person name="Jones K.M."/>
            <person name="Redman J."/>
            <person name="Chen G."/>
            <person name="Cahoon E.B."/>
            <person name="Gedil M."/>
            <person name="Stanke M."/>
            <person name="Haas B.J."/>
            <person name="Wortman J.R."/>
            <person name="Fraser-Liggett C.M."/>
            <person name="Ravel J."/>
            <person name="Rabinowicz P.D."/>
        </authorList>
    </citation>
    <scope>NUCLEOTIDE SEQUENCE [LARGE SCALE GENOMIC DNA]</scope>
    <source>
        <strain evidence="16">cv. Hale</strain>
    </source>
</reference>
<dbReference type="Proteomes" id="UP000008311">
    <property type="component" value="Unassembled WGS sequence"/>
</dbReference>
<keyword evidence="4" id="KW-0433">Leucine-rich repeat</keyword>
<comment type="similarity">
    <text evidence="2">Belongs to the RLP family.</text>
</comment>
<dbReference type="SMART" id="SM00369">
    <property type="entry name" value="LRR_TYP"/>
    <property type="match status" value="11"/>
</dbReference>
<feature type="signal peptide" evidence="13">
    <location>
        <begin position="1"/>
        <end position="27"/>
    </location>
</feature>
<dbReference type="InterPro" id="IPR032675">
    <property type="entry name" value="LRR_dom_sf"/>
</dbReference>
<sequence length="1054" mass="116371">MRISTVHFLAFLILVIILHAPLYYSNSDVLCNKIERQALLQSKQDLKDPSNRLSSWVAAELDCCKWAGIVCDNLTGHVKELNLRNPLDSLQVHRETYERFMLQASEYLDLSYNNFEGIPIPSFIGSLASLRYLGLYEAGFEGLIPYQLGNLSSLRELGVQGACVYLGKAKLYVDDLSWLSRLPSLQHLDLSCVKLRAASDWLLVMNALPSLSELHLSKCNLVVIPPLSDVNFTALSVLEISQNQFGSSIPNWIFTLTNLTSLDMSFCYFDGPIPNDLSHLTSLLSLDLSVNNLYGPIPTGFQNLTGLRNLNLYGVNLTSSRIPEWLYDFRQLESLDLSQTNVQGEISSTIQNLIALVNLKLAFTKLEGTLPQTIGNLCNLQIIRLSGNKLGGDVSKVFESFAGCISQSLEELGNNFSGHIGNAIGQLGTLQHLDLSDNFISGSIPESIGRLSSLIWAFLPNNQLTGTLPVTFRNLSNLQTIDISHNLLEGVVSEVHFTNLTSLTAFVASHNHLVLKVSPAWVPPFRLKELGLRYWNLGPQFPIWLQSQDYFTYLDLSCTEISDSIPTWFWNLTSHIKYLNLSHNQIPGQLPSSLSIISMLPTIYLGFNQFKGPLPRFEADISALDLSNNFFSGSITRFLCYPTVVPYSLRILHLGENQLSGEIPDCWMNWKSLTVIKLGNNNLTGKIPSSIGVLWNLRSLQLRKNSLSGEIPMSLGNCTRLLTLDLAANDFVGKVPDWLGGSFPELLALSLRSNQLTGEIPSEICRLSSLQILDFAGNNLSGTVPKCIANLTSMTTVQPRTKIFYSSTGYYSLVEIFLENAYVVTKGKEVEYDSILTLVKSMDLSSNKISGEIPAELTALLGLMSLNLSGNDLTGQIPNNIGDMPVLESLDLSRNQISGNIPPSMAKSHFLNYLNLSYNDLSGEIPSSTQLQSQDASSFVGNNRLCGPPLAISCTVAETPQDTGKGSGNEGEGIKIDEFYLGLTIGSVVGFWGVFGSLLYNRSWRHAYFQFLDKVKLHQALSSMANSSFVGNRLCGWAAMRMRCRRTGSSEGSK</sequence>
<dbReference type="FunFam" id="3.80.10.10:FF:000111">
    <property type="entry name" value="LRR receptor-like serine/threonine-protein kinase ERECTA"/>
    <property type="match status" value="1"/>
</dbReference>
<evidence type="ECO:0000256" key="4">
    <source>
        <dbReference type="ARBA" id="ARBA00022614"/>
    </source>
</evidence>
<evidence type="ECO:0000256" key="3">
    <source>
        <dbReference type="ARBA" id="ARBA00022475"/>
    </source>
</evidence>
<keyword evidence="15" id="KW-0560">Oxidoreductase</keyword>
<dbReference type="EC" id="1.3.1.74" evidence="15"/>
<dbReference type="InterPro" id="IPR013210">
    <property type="entry name" value="LRR_N_plant-typ"/>
</dbReference>
<dbReference type="GO" id="GO:0032440">
    <property type="term" value="F:2-alkenal reductase [NAD(P)H] activity"/>
    <property type="evidence" value="ECO:0007669"/>
    <property type="project" value="UniProtKB-EC"/>
</dbReference>
<dbReference type="PROSITE" id="PS51450">
    <property type="entry name" value="LRR"/>
    <property type="match status" value="1"/>
</dbReference>
<feature type="domain" description="Leucine-rich repeat-containing N-terminal plant-type" evidence="14">
    <location>
        <begin position="35"/>
        <end position="72"/>
    </location>
</feature>
<dbReference type="FunFam" id="3.80.10.10:FF:000095">
    <property type="entry name" value="LRR receptor-like serine/threonine-protein kinase GSO1"/>
    <property type="match status" value="2"/>
</dbReference>
<dbReference type="InParanoid" id="B9R9B1"/>
<evidence type="ECO:0000256" key="1">
    <source>
        <dbReference type="ARBA" id="ARBA00004251"/>
    </source>
</evidence>
<dbReference type="PANTHER" id="PTHR48063:SF98">
    <property type="entry name" value="LRR RECEPTOR-LIKE SERINE_THREONINE-PROTEIN KINASE FLS2"/>
    <property type="match status" value="1"/>
</dbReference>
<keyword evidence="8 12" id="KW-1133">Transmembrane helix</keyword>
<dbReference type="SMART" id="SM00365">
    <property type="entry name" value="LRR_SD22"/>
    <property type="match status" value="5"/>
</dbReference>
<dbReference type="STRING" id="3988.B9R9B1"/>
<evidence type="ECO:0000259" key="14">
    <source>
        <dbReference type="Pfam" id="PF08263"/>
    </source>
</evidence>
<dbReference type="EMBL" id="EQ973773">
    <property type="protein sequence ID" value="EEF51388.1"/>
    <property type="molecule type" value="Genomic_DNA"/>
</dbReference>
<dbReference type="Pfam" id="PF08263">
    <property type="entry name" value="LRRNT_2"/>
    <property type="match status" value="1"/>
</dbReference>
<gene>
    <name evidence="15" type="ORF">RCOM_1495940</name>
</gene>
<dbReference type="SUPFAM" id="SSF52058">
    <property type="entry name" value="L domain-like"/>
    <property type="match status" value="3"/>
</dbReference>
<keyword evidence="6 13" id="KW-0732">Signal</keyword>
<keyword evidence="15" id="KW-0808">Transferase</keyword>
<evidence type="ECO:0000256" key="9">
    <source>
        <dbReference type="ARBA" id="ARBA00023136"/>
    </source>
</evidence>
<dbReference type="Gene3D" id="3.80.10.10">
    <property type="entry name" value="Ribonuclease Inhibitor"/>
    <property type="match status" value="6"/>
</dbReference>
<evidence type="ECO:0000256" key="10">
    <source>
        <dbReference type="ARBA" id="ARBA00023170"/>
    </source>
</evidence>
<dbReference type="Pfam" id="PF00560">
    <property type="entry name" value="LRR_1"/>
    <property type="match status" value="11"/>
</dbReference>
<evidence type="ECO:0000256" key="6">
    <source>
        <dbReference type="ARBA" id="ARBA00022729"/>
    </source>
</evidence>
<dbReference type="AlphaFoldDB" id="B9R9B1"/>
<dbReference type="FunFam" id="3.80.10.10:FF:001347">
    <property type="entry name" value="LRR receptor-like serine/threonine-protein kinase GSO2"/>
    <property type="match status" value="1"/>
</dbReference>
<feature type="transmembrane region" description="Helical" evidence="12">
    <location>
        <begin position="979"/>
        <end position="1000"/>
    </location>
</feature>
<keyword evidence="9 12" id="KW-0472">Membrane</keyword>
<feature type="chain" id="PRO_5002888205" evidence="13">
    <location>
        <begin position="28"/>
        <end position="1054"/>
    </location>
</feature>
<evidence type="ECO:0000256" key="8">
    <source>
        <dbReference type="ARBA" id="ARBA00022989"/>
    </source>
</evidence>
<keyword evidence="7" id="KW-0677">Repeat</keyword>
<dbReference type="eggNOG" id="KOG0619">
    <property type="taxonomic scope" value="Eukaryota"/>
</dbReference>
<evidence type="ECO:0000256" key="11">
    <source>
        <dbReference type="ARBA" id="ARBA00023180"/>
    </source>
</evidence>
<keyword evidence="5 12" id="KW-0812">Transmembrane</keyword>
<dbReference type="Pfam" id="PF13855">
    <property type="entry name" value="LRR_8"/>
    <property type="match status" value="3"/>
</dbReference>
<dbReference type="PANTHER" id="PTHR48063">
    <property type="entry name" value="LRR RECEPTOR-LIKE KINASE"/>
    <property type="match status" value="1"/>
</dbReference>
<keyword evidence="3" id="KW-1003">Cell membrane</keyword>
<dbReference type="GO" id="GO:0016301">
    <property type="term" value="F:kinase activity"/>
    <property type="evidence" value="ECO:0007669"/>
    <property type="project" value="UniProtKB-KW"/>
</dbReference>
<keyword evidence="10" id="KW-0675">Receptor</keyword>
<comment type="subcellular location">
    <subcellularLocation>
        <location evidence="1">Cell membrane</location>
        <topology evidence="1">Single-pass type I membrane protein</topology>
    </subcellularLocation>
</comment>
<evidence type="ECO:0000313" key="16">
    <source>
        <dbReference type="Proteomes" id="UP000008311"/>
    </source>
</evidence>
<protein>
    <submittedName>
        <fullName evidence="15">Serine-threonine protein kinase, plant-type, putative</fullName>
        <ecNumber evidence="15">1.3.1.74</ecNumber>
    </submittedName>
</protein>
<evidence type="ECO:0000256" key="7">
    <source>
        <dbReference type="ARBA" id="ARBA00022737"/>
    </source>
</evidence>
<dbReference type="InterPro" id="IPR046956">
    <property type="entry name" value="RLP23-like"/>
</dbReference>
<evidence type="ECO:0000256" key="12">
    <source>
        <dbReference type="SAM" id="Phobius"/>
    </source>
</evidence>
<evidence type="ECO:0000313" key="15">
    <source>
        <dbReference type="EMBL" id="EEF51388.1"/>
    </source>
</evidence>
<evidence type="ECO:0000256" key="13">
    <source>
        <dbReference type="SAM" id="SignalP"/>
    </source>
</evidence>
<dbReference type="FunFam" id="3.80.10.10:FF:000383">
    <property type="entry name" value="Leucine-rich repeat receptor protein kinase EMS1"/>
    <property type="match status" value="1"/>
</dbReference>
<proteinExistence type="inferred from homology"/>
<name>B9R9B1_RICCO</name>
<keyword evidence="15" id="KW-0418">Kinase</keyword>
<keyword evidence="11" id="KW-0325">Glycoprotein</keyword>
<dbReference type="InterPro" id="IPR001611">
    <property type="entry name" value="Leu-rich_rpt"/>
</dbReference>
<dbReference type="InterPro" id="IPR003591">
    <property type="entry name" value="Leu-rich_rpt_typical-subtyp"/>
</dbReference>
<organism evidence="15 16">
    <name type="scientific">Ricinus communis</name>
    <name type="common">Castor bean</name>
    <dbReference type="NCBI Taxonomy" id="3988"/>
    <lineage>
        <taxon>Eukaryota</taxon>
        <taxon>Viridiplantae</taxon>
        <taxon>Streptophyta</taxon>
        <taxon>Embryophyta</taxon>
        <taxon>Tracheophyta</taxon>
        <taxon>Spermatophyta</taxon>
        <taxon>Magnoliopsida</taxon>
        <taxon>eudicotyledons</taxon>
        <taxon>Gunneridae</taxon>
        <taxon>Pentapetalae</taxon>
        <taxon>rosids</taxon>
        <taxon>fabids</taxon>
        <taxon>Malpighiales</taxon>
        <taxon>Euphorbiaceae</taxon>
        <taxon>Acalyphoideae</taxon>
        <taxon>Acalypheae</taxon>
        <taxon>Ricinus</taxon>
    </lineage>
</organism>
<accession>B9R9B1</accession>